<reference evidence="1" key="2">
    <citation type="submission" date="2023-01" db="EMBL/GenBank/DDBJ databases">
        <authorList>
            <person name="Sun Q."/>
            <person name="Evtushenko L."/>
        </authorList>
    </citation>
    <scope>NUCLEOTIDE SEQUENCE</scope>
    <source>
        <strain evidence="1">VKM B-2222</strain>
    </source>
</reference>
<dbReference type="AlphaFoldDB" id="A0AAD3RUV4"/>
<protein>
    <submittedName>
        <fullName evidence="1">Uncharacterized protein</fullName>
    </submittedName>
</protein>
<accession>A0AAD3RUV4</accession>
<dbReference type="RefSeq" id="WP_172686434.1">
    <property type="nucleotide sequence ID" value="NZ_BSFH01000062.1"/>
</dbReference>
<reference evidence="1" key="1">
    <citation type="journal article" date="2014" name="Int. J. Syst. Evol. Microbiol.">
        <title>Complete genome sequence of Corynebacterium casei LMG S-19264T (=DSM 44701T), isolated from a smear-ripened cheese.</title>
        <authorList>
            <consortium name="US DOE Joint Genome Institute (JGI-PGF)"/>
            <person name="Walter F."/>
            <person name="Albersmeier A."/>
            <person name="Kalinowski J."/>
            <person name="Ruckert C."/>
        </authorList>
    </citation>
    <scope>NUCLEOTIDE SEQUENCE</scope>
    <source>
        <strain evidence="1">VKM B-2222</strain>
    </source>
</reference>
<dbReference type="EMBL" id="BSFH01000062">
    <property type="protein sequence ID" value="GLK65191.1"/>
    <property type="molecule type" value="Genomic_DNA"/>
</dbReference>
<keyword evidence="2" id="KW-1185">Reference proteome</keyword>
<comment type="caution">
    <text evidence="1">The sequence shown here is derived from an EMBL/GenBank/DDBJ whole genome shotgun (WGS) entry which is preliminary data.</text>
</comment>
<organism evidence="1 2">
    <name type="scientific">Paracoccus kondratievae</name>
    <dbReference type="NCBI Taxonomy" id="135740"/>
    <lineage>
        <taxon>Bacteria</taxon>
        <taxon>Pseudomonadati</taxon>
        <taxon>Pseudomonadota</taxon>
        <taxon>Alphaproteobacteria</taxon>
        <taxon>Rhodobacterales</taxon>
        <taxon>Paracoccaceae</taxon>
        <taxon>Paracoccus</taxon>
    </lineage>
</organism>
<dbReference type="Proteomes" id="UP001143349">
    <property type="component" value="Unassembled WGS sequence"/>
</dbReference>
<sequence>MSVTYEARYTPDGWPVVAADSLREVERRAVRYVEKRGCGELLVYQVDDRGERYVGAVC</sequence>
<proteinExistence type="predicted"/>
<evidence type="ECO:0000313" key="1">
    <source>
        <dbReference type="EMBL" id="GLK65191.1"/>
    </source>
</evidence>
<gene>
    <name evidence="1" type="ORF">GCM10017635_26650</name>
</gene>
<name>A0AAD3RUV4_9RHOB</name>
<evidence type="ECO:0000313" key="2">
    <source>
        <dbReference type="Proteomes" id="UP001143349"/>
    </source>
</evidence>